<feature type="compositionally biased region" description="Basic and acidic residues" evidence="2">
    <location>
        <begin position="625"/>
        <end position="657"/>
    </location>
</feature>
<keyword evidence="1" id="KW-0175">Coiled coil</keyword>
<dbReference type="PANTHER" id="PTHR32114">
    <property type="entry name" value="ABC TRANSPORTER ABCH.3"/>
    <property type="match status" value="1"/>
</dbReference>
<keyword evidence="4" id="KW-1185">Reference proteome</keyword>
<evidence type="ECO:0008006" key="5">
    <source>
        <dbReference type="Google" id="ProtNLM"/>
    </source>
</evidence>
<dbReference type="SUPFAM" id="SSF52540">
    <property type="entry name" value="P-loop containing nucleoside triphosphate hydrolases"/>
    <property type="match status" value="1"/>
</dbReference>
<protein>
    <recommendedName>
        <fullName evidence="5">Rad50/SbcC-type AAA domain-containing protein</fullName>
    </recommendedName>
</protein>
<organism evidence="3 4">
    <name type="scientific">Pelagicoccus enzymogenes</name>
    <dbReference type="NCBI Taxonomy" id="2773457"/>
    <lineage>
        <taxon>Bacteria</taxon>
        <taxon>Pseudomonadati</taxon>
        <taxon>Verrucomicrobiota</taxon>
        <taxon>Opitutia</taxon>
        <taxon>Puniceicoccales</taxon>
        <taxon>Pelagicoccaceae</taxon>
        <taxon>Pelagicoccus</taxon>
    </lineage>
</organism>
<evidence type="ECO:0000313" key="3">
    <source>
        <dbReference type="EMBL" id="MBD5781655.1"/>
    </source>
</evidence>
<dbReference type="RefSeq" id="WP_191618739.1">
    <property type="nucleotide sequence ID" value="NZ_JACYFG010000051.1"/>
</dbReference>
<comment type="caution">
    <text evidence="3">The sequence shown here is derived from an EMBL/GenBank/DDBJ whole genome shotgun (WGS) entry which is preliminary data.</text>
</comment>
<dbReference type="AlphaFoldDB" id="A0A927FDF1"/>
<dbReference type="EMBL" id="JACYFG010000051">
    <property type="protein sequence ID" value="MBD5781655.1"/>
    <property type="molecule type" value="Genomic_DNA"/>
</dbReference>
<feature type="coiled-coil region" evidence="1">
    <location>
        <begin position="209"/>
        <end position="343"/>
    </location>
</feature>
<name>A0A927FDF1_9BACT</name>
<proteinExistence type="predicted"/>
<dbReference type="Gene3D" id="3.40.50.300">
    <property type="entry name" value="P-loop containing nucleotide triphosphate hydrolases"/>
    <property type="match status" value="2"/>
</dbReference>
<reference evidence="3" key="1">
    <citation type="submission" date="2020-09" db="EMBL/GenBank/DDBJ databases">
        <title>Pelagicoccus enzymogenes sp. nov. with an EPS production, isolated from marine sediment.</title>
        <authorList>
            <person name="Feng X."/>
        </authorList>
    </citation>
    <scope>NUCLEOTIDE SEQUENCE</scope>
    <source>
        <strain evidence="3">NFK12</strain>
    </source>
</reference>
<feature type="region of interest" description="Disordered" evidence="2">
    <location>
        <begin position="622"/>
        <end position="712"/>
    </location>
</feature>
<dbReference type="InterPro" id="IPR027417">
    <property type="entry name" value="P-loop_NTPase"/>
</dbReference>
<evidence type="ECO:0000256" key="2">
    <source>
        <dbReference type="SAM" id="MobiDB-lite"/>
    </source>
</evidence>
<feature type="compositionally biased region" description="Basic and acidic residues" evidence="2">
    <location>
        <begin position="682"/>
        <end position="710"/>
    </location>
</feature>
<sequence>MILHKIGVSHWRSLLDEVTLGPFSEQLNVIHAPNGTGKSSLFEAMRRALFDAHNVSGTDIAAVRPWGRDLSPSVFVEFSENGATYRVEKTFLSGASAKLLQLENGKFQPLADSRNADSRIREILSADAPGRGLSKQEHWGLAQILWAPQGDLQLQSISGSAAERLRSALGVQISGDSGGRLEDLIKERFQTYFTPSGTGYRKGKNAAPIISLQERRDAAQSALATLREKQEAFEEASHRVEDARHRRSQAKNEAEALRDTVKRSRAEAERFEKLQSEKKLKREAEALAKQRYETISETIEQIAKAREEIASLTQAIEKASQRQNELEEEVANAKKKLETCRSSRETARGKRSRSAELQKKIEAARDYLSCRSNSDDLAKRLDKLGELQKNLAALKKQRSEIVAPDAETISDLRKWLGKRDAAKAALAASQIHLTLTPEQPIEVRNLTDDSKARADSVKPLTLSGDELVEIEVTGFGRIRASGPEGGAEEHRQAIAKAEASIDKLSQPFGQSDPDALQLLREKAEQSNRDIKNLNTQIFDILGADTADQLAQKQNELSARLSGFETTYPDWKNQSPVVSELQTRFETLNDEITSEIQKAEDAFDTQQTALATAEKQLGELSAQLKADQRSHQSAEERLQALSKDKLTDPEREKAKSDALMEWQAAKQKADEAETELASIPGDPSKDLEKLEKQRTALEESEEKARDEEKTAEGQLQVLAAEGTYSKLTQCEEELADLEERILRENVRTEAVRLLHDTLAACKSAVIASIAAPVERAASRMLSRVVGPRLGNLRLTQDFVPEAVAPERSESPVAITNLSGGEQEQLFLAARLALATVLAKDQRQLVVLDDVLNATDSGRHARILNLLEESSDHLQIIILTCHPERYRALDTAEYFELR</sequence>
<dbReference type="PANTHER" id="PTHR32114:SF2">
    <property type="entry name" value="ABC TRANSPORTER ABCH.3"/>
    <property type="match status" value="1"/>
</dbReference>
<gene>
    <name evidence="3" type="ORF">IEN85_19295</name>
</gene>
<dbReference type="Proteomes" id="UP000622317">
    <property type="component" value="Unassembled WGS sequence"/>
</dbReference>
<accession>A0A927FDF1</accession>
<evidence type="ECO:0000313" key="4">
    <source>
        <dbReference type="Proteomes" id="UP000622317"/>
    </source>
</evidence>
<evidence type="ECO:0000256" key="1">
    <source>
        <dbReference type="SAM" id="Coils"/>
    </source>
</evidence>